<evidence type="ECO:0000313" key="4">
    <source>
        <dbReference type="Ensembl" id="ENSAZOP00000016162.1"/>
    </source>
</evidence>
<reference evidence="4" key="1">
    <citation type="submission" date="2025-08" db="UniProtKB">
        <authorList>
            <consortium name="Ensembl"/>
        </authorList>
    </citation>
    <scope>IDENTIFICATION</scope>
</reference>
<organism evidence="4 5">
    <name type="scientific">Anas zonorhyncha</name>
    <name type="common">Eastern spot-billed duck</name>
    <dbReference type="NCBI Taxonomy" id="75864"/>
    <lineage>
        <taxon>Eukaryota</taxon>
        <taxon>Metazoa</taxon>
        <taxon>Chordata</taxon>
        <taxon>Craniata</taxon>
        <taxon>Vertebrata</taxon>
        <taxon>Euteleostomi</taxon>
        <taxon>Archelosauria</taxon>
        <taxon>Archosauria</taxon>
        <taxon>Dinosauria</taxon>
        <taxon>Saurischia</taxon>
        <taxon>Theropoda</taxon>
        <taxon>Coelurosauria</taxon>
        <taxon>Aves</taxon>
        <taxon>Neognathae</taxon>
        <taxon>Galloanserae</taxon>
        <taxon>Anseriformes</taxon>
        <taxon>Anatidae</taxon>
        <taxon>Anatinae</taxon>
        <taxon>Anas</taxon>
    </lineage>
</organism>
<dbReference type="InterPro" id="IPR051070">
    <property type="entry name" value="NF-kappa-B_inhibitor"/>
</dbReference>
<dbReference type="PROSITE" id="PS50297">
    <property type="entry name" value="ANK_REP_REGION"/>
    <property type="match status" value="1"/>
</dbReference>
<reference evidence="4" key="2">
    <citation type="submission" date="2025-09" db="UniProtKB">
        <authorList>
            <consortium name="Ensembl"/>
        </authorList>
    </citation>
    <scope>IDENTIFICATION</scope>
</reference>
<dbReference type="GO" id="GO:0051059">
    <property type="term" value="F:NF-kappaB binding"/>
    <property type="evidence" value="ECO:0007669"/>
    <property type="project" value="TreeGrafter"/>
</dbReference>
<evidence type="ECO:0000313" key="5">
    <source>
        <dbReference type="Proteomes" id="UP000694549"/>
    </source>
</evidence>
<evidence type="ECO:0000256" key="1">
    <source>
        <dbReference type="ARBA" id="ARBA00022737"/>
    </source>
</evidence>
<evidence type="ECO:0008006" key="6">
    <source>
        <dbReference type="Google" id="ProtNLM"/>
    </source>
</evidence>
<dbReference type="SUPFAM" id="SSF48403">
    <property type="entry name" value="Ankyrin repeat"/>
    <property type="match status" value="1"/>
</dbReference>
<keyword evidence="1" id="KW-0677">Repeat</keyword>
<dbReference type="Proteomes" id="UP000694549">
    <property type="component" value="Unplaced"/>
</dbReference>
<dbReference type="PANTHER" id="PTHR46680:SF5">
    <property type="entry name" value="NFKB INHIBITOR EPSILON"/>
    <property type="match status" value="1"/>
</dbReference>
<name>A0A8B9V3V3_9AVES</name>
<evidence type="ECO:0000256" key="2">
    <source>
        <dbReference type="ARBA" id="ARBA00023043"/>
    </source>
</evidence>
<dbReference type="AlphaFoldDB" id="A0A8B9V3V3"/>
<dbReference type="PROSITE" id="PS50088">
    <property type="entry name" value="ANK_REPEAT"/>
    <property type="match status" value="1"/>
</dbReference>
<dbReference type="GO" id="GO:0005829">
    <property type="term" value="C:cytosol"/>
    <property type="evidence" value="ECO:0007669"/>
    <property type="project" value="TreeGrafter"/>
</dbReference>
<proteinExistence type="predicted"/>
<dbReference type="InterPro" id="IPR036770">
    <property type="entry name" value="Ankyrin_rpt-contain_sf"/>
</dbReference>
<dbReference type="Gene3D" id="1.25.40.20">
    <property type="entry name" value="Ankyrin repeat-containing domain"/>
    <property type="match status" value="1"/>
</dbReference>
<protein>
    <recommendedName>
        <fullName evidence="6">NFKB inhibitor epsilon</fullName>
    </recommendedName>
</protein>
<sequence>RGRDEWDGKEICPQVGAAQAAGVSNSHGCRGLGLSAGHQALRGALVSLCPVPALPKGKDVEGRRGNRRGLARGLCHTGGVGSLPGSCLAFADHPGAGENRSVVLHGQQRGAGIPLAATRLQASHPVAKASPQALRYASWPLPSSQGWRPVCVMGPGRGATGAQRGRMGHMGLIFPFFFHLFPRCRLVHLAIIHCAPDVALFCIAHLPTEMLETQNDLFQTPLHLAVYLEQPVVVEALMRKGVNLGLQDRNGNTPLHLACEQQCLYCAQQLLQGTAEPPEHHQDLQLQNWQGET</sequence>
<feature type="repeat" description="ANK" evidence="3">
    <location>
        <begin position="217"/>
        <end position="249"/>
    </location>
</feature>
<dbReference type="Ensembl" id="ENSAZOT00000017389.1">
    <property type="protein sequence ID" value="ENSAZOP00000016162.1"/>
    <property type="gene ID" value="ENSAZOG00000010560.1"/>
</dbReference>
<accession>A0A8B9V3V3</accession>
<dbReference type="GO" id="GO:0071356">
    <property type="term" value="P:cellular response to tumor necrosis factor"/>
    <property type="evidence" value="ECO:0007669"/>
    <property type="project" value="TreeGrafter"/>
</dbReference>
<keyword evidence="2 3" id="KW-0040">ANK repeat</keyword>
<dbReference type="InterPro" id="IPR002110">
    <property type="entry name" value="Ankyrin_rpt"/>
</dbReference>
<keyword evidence="5" id="KW-1185">Reference proteome</keyword>
<dbReference type="SMART" id="SM00248">
    <property type="entry name" value="ANK"/>
    <property type="match status" value="2"/>
</dbReference>
<dbReference type="PANTHER" id="PTHR46680">
    <property type="entry name" value="NF-KAPPA-B INHIBITOR ALPHA"/>
    <property type="match status" value="1"/>
</dbReference>
<evidence type="ECO:0000256" key="3">
    <source>
        <dbReference type="PROSITE-ProRule" id="PRU00023"/>
    </source>
</evidence>
<dbReference type="Pfam" id="PF12796">
    <property type="entry name" value="Ank_2"/>
    <property type="match status" value="1"/>
</dbReference>